<dbReference type="GeneID" id="109399403"/>
<keyword evidence="13" id="KW-1185">Reference proteome</keyword>
<organism evidence="12 13">
    <name type="scientific">Aedes albopictus</name>
    <name type="common">Asian tiger mosquito</name>
    <name type="synonym">Stegomyia albopicta</name>
    <dbReference type="NCBI Taxonomy" id="7160"/>
    <lineage>
        <taxon>Eukaryota</taxon>
        <taxon>Metazoa</taxon>
        <taxon>Ecdysozoa</taxon>
        <taxon>Arthropoda</taxon>
        <taxon>Hexapoda</taxon>
        <taxon>Insecta</taxon>
        <taxon>Pterygota</taxon>
        <taxon>Neoptera</taxon>
        <taxon>Endopterygota</taxon>
        <taxon>Diptera</taxon>
        <taxon>Nematocera</taxon>
        <taxon>Culicoidea</taxon>
        <taxon>Culicidae</taxon>
        <taxon>Culicinae</taxon>
        <taxon>Aedini</taxon>
        <taxon>Aedes</taxon>
        <taxon>Stegomyia</taxon>
    </lineage>
</organism>
<dbReference type="PROSITE" id="PS51675">
    <property type="entry name" value="SAM_MT_TRM10"/>
    <property type="match status" value="1"/>
</dbReference>
<dbReference type="PANTHER" id="PTHR13563:SF5">
    <property type="entry name" value="TRNA METHYLTRANSFERASE 10 HOMOLOG C"/>
    <property type="match status" value="1"/>
</dbReference>
<evidence type="ECO:0000313" key="13">
    <source>
        <dbReference type="Proteomes" id="UP000069940"/>
    </source>
</evidence>
<evidence type="ECO:0000256" key="3">
    <source>
        <dbReference type="ARBA" id="ARBA00022679"/>
    </source>
</evidence>
<keyword evidence="2" id="KW-0489">Methyltransferase</keyword>
<reference evidence="13" key="1">
    <citation type="journal article" date="2015" name="Proc. Natl. Acad. Sci. U.S.A.">
        <title>Genome sequence of the Asian Tiger mosquito, Aedes albopictus, reveals insights into its biology, genetics, and evolution.</title>
        <authorList>
            <person name="Chen X.G."/>
            <person name="Jiang X."/>
            <person name="Gu J."/>
            <person name="Xu M."/>
            <person name="Wu Y."/>
            <person name="Deng Y."/>
            <person name="Zhang C."/>
            <person name="Bonizzoni M."/>
            <person name="Dermauw W."/>
            <person name="Vontas J."/>
            <person name="Armbruster P."/>
            <person name="Huang X."/>
            <person name="Yang Y."/>
            <person name="Zhang H."/>
            <person name="He W."/>
            <person name="Peng H."/>
            <person name="Liu Y."/>
            <person name="Wu K."/>
            <person name="Chen J."/>
            <person name="Lirakis M."/>
            <person name="Topalis P."/>
            <person name="Van Leeuwen T."/>
            <person name="Hall A.B."/>
            <person name="Jiang X."/>
            <person name="Thorpe C."/>
            <person name="Mueller R.L."/>
            <person name="Sun C."/>
            <person name="Waterhouse R.M."/>
            <person name="Yan G."/>
            <person name="Tu Z.J."/>
            <person name="Fang X."/>
            <person name="James A.A."/>
        </authorList>
    </citation>
    <scope>NUCLEOTIDE SEQUENCE [LARGE SCALE GENOMIC DNA]</scope>
    <source>
        <strain evidence="13">Foshan</strain>
    </source>
</reference>
<dbReference type="InterPro" id="IPR038459">
    <property type="entry name" value="MT_TRM10-typ_sf"/>
</dbReference>
<keyword evidence="6" id="KW-0809">Transit peptide</keyword>
<dbReference type="InterPro" id="IPR007356">
    <property type="entry name" value="tRNA_m1G_MeTrfase_euk"/>
</dbReference>
<evidence type="ECO:0000259" key="11">
    <source>
        <dbReference type="PROSITE" id="PS51675"/>
    </source>
</evidence>
<name>A0ABM1XNR5_AEDAL</name>
<dbReference type="PANTHER" id="PTHR13563">
    <property type="entry name" value="TRNA (GUANINE-9-) METHYLTRANSFERASE"/>
    <property type="match status" value="1"/>
</dbReference>
<comment type="subcellular location">
    <subcellularLocation>
        <location evidence="1">Mitochondrion</location>
    </subcellularLocation>
</comment>
<evidence type="ECO:0000256" key="10">
    <source>
        <dbReference type="SAM" id="Coils"/>
    </source>
</evidence>
<reference evidence="12" key="2">
    <citation type="submission" date="2025-05" db="UniProtKB">
        <authorList>
            <consortium name="EnsemblMetazoa"/>
        </authorList>
    </citation>
    <scope>IDENTIFICATION</scope>
    <source>
        <strain evidence="12">Foshan</strain>
    </source>
</reference>
<keyword evidence="5" id="KW-0819">tRNA processing</keyword>
<keyword evidence="3" id="KW-0808">Transferase</keyword>
<proteinExistence type="predicted"/>
<evidence type="ECO:0000256" key="2">
    <source>
        <dbReference type="ARBA" id="ARBA00022603"/>
    </source>
</evidence>
<dbReference type="InterPro" id="IPR025812">
    <property type="entry name" value="Trm10_C_MTase_dom"/>
</dbReference>
<dbReference type="InterPro" id="IPR028564">
    <property type="entry name" value="MT_TRM10-typ"/>
</dbReference>
<accession>A0ABM1XNR5</accession>
<feature type="coiled-coil region" evidence="10">
    <location>
        <begin position="127"/>
        <end position="156"/>
    </location>
</feature>
<evidence type="ECO:0000313" key="12">
    <source>
        <dbReference type="EnsemblMetazoa" id="AALFPA23_001382.P1106"/>
    </source>
</evidence>
<evidence type="ECO:0000256" key="4">
    <source>
        <dbReference type="ARBA" id="ARBA00022691"/>
    </source>
</evidence>
<evidence type="ECO:0000256" key="5">
    <source>
        <dbReference type="ARBA" id="ARBA00022694"/>
    </source>
</evidence>
<dbReference type="CDD" id="cd18102">
    <property type="entry name" value="Trm10_MRRP1"/>
    <property type="match status" value="1"/>
</dbReference>
<dbReference type="Gene3D" id="3.40.1280.30">
    <property type="match status" value="1"/>
</dbReference>
<keyword evidence="4" id="KW-0949">S-adenosyl-L-methionine</keyword>
<dbReference type="Proteomes" id="UP000069940">
    <property type="component" value="Unassembled WGS sequence"/>
</dbReference>
<keyword evidence="7 10" id="KW-0175">Coiled coil</keyword>
<evidence type="ECO:0000256" key="8">
    <source>
        <dbReference type="ARBA" id="ARBA00023128"/>
    </source>
</evidence>
<feature type="domain" description="SAM-dependent MTase TRM10-type" evidence="11">
    <location>
        <begin position="182"/>
        <end position="374"/>
    </location>
</feature>
<evidence type="ECO:0000256" key="7">
    <source>
        <dbReference type="ARBA" id="ARBA00023054"/>
    </source>
</evidence>
<protein>
    <recommendedName>
        <fullName evidence="9">RNA (guanine-9-)-methyltransferase domain-containing protein 1</fullName>
    </recommendedName>
</protein>
<dbReference type="EnsemblMetazoa" id="AALFPA23_001382.R1106">
    <property type="protein sequence ID" value="AALFPA23_001382.P1106"/>
    <property type="gene ID" value="AALFPA23_001382"/>
</dbReference>
<evidence type="ECO:0000256" key="9">
    <source>
        <dbReference type="ARBA" id="ARBA00029803"/>
    </source>
</evidence>
<sequence>MLRRLLVARSALCSSVKHLNAVQPRSKPSQSTLPIVLLRRSYANLPNNQVFRPVTAEESEGDTDDVPSIDDDKKRKILALEMEVMRQEGRKVPTPEKIKEENWQHLLKLRSRNQRRQYYLYLWNIEMAKESKRIKKEQKRIEVAKRKEELTQANAENDHLVYGLFHNTMFLRIYDSTMDHWHNNKLVQAMQFGQNLVIDCSYDDYMNDKEMRNTAKQLMLCFALNRMHNEPFNVHHCNANFHKMTMKTLEKGLVQIRDAAFPFNVTEKSYLDLFPKEKLVYLTPHCKNDLTEFNPDDIYIVGAMVDKSSQEAVSLGKAKKEGLRMARLPLDRYFQFKSGKSLTIDQMLQILMELKTSNDFEKAFEHVPRRKIVPLDEQQLDIQQRLKEKKQLGKFKFSMGSFSDRKYKKR</sequence>
<keyword evidence="8" id="KW-0496">Mitochondrion</keyword>
<dbReference type="RefSeq" id="XP_019527386.3">
    <property type="nucleotide sequence ID" value="XM_019671841.3"/>
</dbReference>
<evidence type="ECO:0000256" key="6">
    <source>
        <dbReference type="ARBA" id="ARBA00022946"/>
    </source>
</evidence>
<evidence type="ECO:0000256" key="1">
    <source>
        <dbReference type="ARBA" id="ARBA00004173"/>
    </source>
</evidence>